<protein>
    <recommendedName>
        <fullName evidence="3">Thioredoxin-like protein AAED1, chloroplastic</fullName>
    </recommendedName>
</protein>
<evidence type="ECO:0000313" key="2">
    <source>
        <dbReference type="Proteomes" id="UP001374535"/>
    </source>
</evidence>
<organism evidence="1 2">
    <name type="scientific">Vigna mungo</name>
    <name type="common">Black gram</name>
    <name type="synonym">Phaseolus mungo</name>
    <dbReference type="NCBI Taxonomy" id="3915"/>
    <lineage>
        <taxon>Eukaryota</taxon>
        <taxon>Viridiplantae</taxon>
        <taxon>Streptophyta</taxon>
        <taxon>Embryophyta</taxon>
        <taxon>Tracheophyta</taxon>
        <taxon>Spermatophyta</taxon>
        <taxon>Magnoliopsida</taxon>
        <taxon>eudicotyledons</taxon>
        <taxon>Gunneridae</taxon>
        <taxon>Pentapetalae</taxon>
        <taxon>rosids</taxon>
        <taxon>fabids</taxon>
        <taxon>Fabales</taxon>
        <taxon>Fabaceae</taxon>
        <taxon>Papilionoideae</taxon>
        <taxon>50 kb inversion clade</taxon>
        <taxon>NPAAA clade</taxon>
        <taxon>indigoferoid/millettioid clade</taxon>
        <taxon>Phaseoleae</taxon>
        <taxon>Vigna</taxon>
    </lineage>
</organism>
<sequence>MATLQSLSPAFRPSIPAPNSHAFPAATLFNSSPKFICSNGLSVSLRHSIISPRVSNSQYSPQIAETLGDVSIFTASGESVRFSDLWDQNQGVAVVALLRHFGCICCWELALALKESIASFDSAGVKLIAVGVGTPNKARVLAERVISLSTFVILLFSFLHLCISEIRRLLMQTYLSVLIVLPFPMDCLYADPERKAYNVLKLYHGLARTFLNPASAKVFSRYDSLQKAAENYTIGATPNDISSVLQQGGMFVFKGKELLYARKDEGTGDHAPLDDVFEVCCKVPVA</sequence>
<dbReference type="FunFam" id="3.40.30.10:FF:000166">
    <property type="entry name" value="Thioredoxin-like protein AAED1, chloroplastic"/>
    <property type="match status" value="1"/>
</dbReference>
<dbReference type="Proteomes" id="UP001374535">
    <property type="component" value="Chromosome 1"/>
</dbReference>
<dbReference type="CDD" id="cd02970">
    <property type="entry name" value="PRX_like2"/>
    <property type="match status" value="1"/>
</dbReference>
<proteinExistence type="predicted"/>
<dbReference type="Pfam" id="PF13911">
    <property type="entry name" value="AhpC-TSA_2"/>
    <property type="match status" value="1"/>
</dbReference>
<evidence type="ECO:0008006" key="3">
    <source>
        <dbReference type="Google" id="ProtNLM"/>
    </source>
</evidence>
<dbReference type="GO" id="GO:0009507">
    <property type="term" value="C:chloroplast"/>
    <property type="evidence" value="ECO:0007669"/>
    <property type="project" value="TreeGrafter"/>
</dbReference>
<accession>A0AAQ3P8J7</accession>
<dbReference type="SUPFAM" id="SSF52833">
    <property type="entry name" value="Thioredoxin-like"/>
    <property type="match status" value="1"/>
</dbReference>
<name>A0AAQ3P8J7_VIGMU</name>
<dbReference type="EMBL" id="CP144700">
    <property type="protein sequence ID" value="WVZ23016.1"/>
    <property type="molecule type" value="Genomic_DNA"/>
</dbReference>
<keyword evidence="2" id="KW-1185">Reference proteome</keyword>
<evidence type="ECO:0000313" key="1">
    <source>
        <dbReference type="EMBL" id="WVZ23016.1"/>
    </source>
</evidence>
<dbReference type="PANTHER" id="PTHR28630">
    <property type="match status" value="1"/>
</dbReference>
<dbReference type="Gene3D" id="3.40.30.10">
    <property type="entry name" value="Glutaredoxin"/>
    <property type="match status" value="1"/>
</dbReference>
<dbReference type="InterPro" id="IPR036249">
    <property type="entry name" value="Thioredoxin-like_sf"/>
</dbReference>
<dbReference type="AlphaFoldDB" id="A0AAQ3P8J7"/>
<dbReference type="PANTHER" id="PTHR28630:SF23">
    <property type="entry name" value="THIOREDOXIN SUPERFAMILY PROTEIN"/>
    <property type="match status" value="1"/>
</dbReference>
<reference evidence="1 2" key="1">
    <citation type="journal article" date="2023" name="Life. Sci Alliance">
        <title>Evolutionary insights into 3D genome organization and epigenetic landscape of Vigna mungo.</title>
        <authorList>
            <person name="Junaid A."/>
            <person name="Singh B."/>
            <person name="Bhatia S."/>
        </authorList>
    </citation>
    <scope>NUCLEOTIDE SEQUENCE [LARGE SCALE GENOMIC DNA]</scope>
    <source>
        <strain evidence="1">Urdbean</strain>
    </source>
</reference>
<dbReference type="InterPro" id="IPR032801">
    <property type="entry name" value="PXL2A/B/C"/>
</dbReference>
<gene>
    <name evidence="1" type="ORF">V8G54_001560</name>
</gene>